<keyword evidence="4" id="KW-1185">Reference proteome</keyword>
<evidence type="ECO:0000313" key="3">
    <source>
        <dbReference type="EMBL" id="AZG44361.1"/>
    </source>
</evidence>
<accession>A0A3G8JGT5</accession>
<proteinExistence type="predicted"/>
<keyword evidence="2" id="KW-0812">Transmembrane</keyword>
<keyword evidence="2" id="KW-1133">Transmembrane helix</keyword>
<name>A0A3G8JGT5_9ACTN</name>
<protein>
    <submittedName>
        <fullName evidence="3">Uncharacterized protein</fullName>
    </submittedName>
</protein>
<evidence type="ECO:0000313" key="4">
    <source>
        <dbReference type="Proteomes" id="UP000271469"/>
    </source>
</evidence>
<feature type="transmembrane region" description="Helical" evidence="2">
    <location>
        <begin position="59"/>
        <end position="81"/>
    </location>
</feature>
<evidence type="ECO:0000256" key="2">
    <source>
        <dbReference type="SAM" id="Phobius"/>
    </source>
</evidence>
<dbReference type="RefSeq" id="WP_124707245.1">
    <property type="nucleotide sequence ID" value="NZ_CP033972.1"/>
</dbReference>
<dbReference type="Proteomes" id="UP000271469">
    <property type="component" value="Chromosome"/>
</dbReference>
<reference evidence="3 4" key="1">
    <citation type="submission" date="2018-11" db="EMBL/GenBank/DDBJ databases">
        <title>Gordonia insulae sp. nov., isolated from an island soil.</title>
        <authorList>
            <person name="Kim Y.S."/>
            <person name="Kim S.B."/>
        </authorList>
    </citation>
    <scope>NUCLEOTIDE SEQUENCE [LARGE SCALE GENOMIC DNA]</scope>
    <source>
        <strain evidence="3 4">MMS17-SY073</strain>
    </source>
</reference>
<evidence type="ECO:0000256" key="1">
    <source>
        <dbReference type="SAM" id="MobiDB-lite"/>
    </source>
</evidence>
<dbReference type="OrthoDB" id="3388334at2"/>
<dbReference type="KEGG" id="gom:D7316_00945"/>
<organism evidence="3 4">
    <name type="scientific">Gordonia insulae</name>
    <dbReference type="NCBI Taxonomy" id="2420509"/>
    <lineage>
        <taxon>Bacteria</taxon>
        <taxon>Bacillati</taxon>
        <taxon>Actinomycetota</taxon>
        <taxon>Actinomycetes</taxon>
        <taxon>Mycobacteriales</taxon>
        <taxon>Gordoniaceae</taxon>
        <taxon>Gordonia</taxon>
    </lineage>
</organism>
<feature type="transmembrane region" description="Helical" evidence="2">
    <location>
        <begin position="29"/>
        <end position="52"/>
    </location>
</feature>
<feature type="compositionally biased region" description="Basic and acidic residues" evidence="1">
    <location>
        <begin position="95"/>
        <end position="109"/>
    </location>
</feature>
<keyword evidence="2" id="KW-0472">Membrane</keyword>
<sequence>MTATAIVLLVATALSSLVPVIVRRRLRSTLVVDAVTTAVMVGFAATAAALAADAAPARGVGVVVVACAAMIAAVGGGGYVVRLVLWAGGADTRERARDSATGDGEHVPDAESESGTEAEAGPLRGGRVIGYLERAAVAATLLAGWPEGLAVILAVKSLARYPELRAPHAGEQFIMGTFASVLWATAMAGVGFLITH</sequence>
<dbReference type="EMBL" id="CP033972">
    <property type="protein sequence ID" value="AZG44361.1"/>
    <property type="molecule type" value="Genomic_DNA"/>
</dbReference>
<dbReference type="AlphaFoldDB" id="A0A3G8JGT5"/>
<gene>
    <name evidence="3" type="ORF">D7316_00945</name>
</gene>
<feature type="transmembrane region" description="Helical" evidence="2">
    <location>
        <begin position="173"/>
        <end position="194"/>
    </location>
</feature>
<feature type="region of interest" description="Disordered" evidence="1">
    <location>
        <begin position="95"/>
        <end position="121"/>
    </location>
</feature>